<dbReference type="FunCoup" id="A0A409VZ19">
    <property type="interactions" value="166"/>
</dbReference>
<dbReference type="CDD" id="cd11285">
    <property type="entry name" value="ADF_Twf-N_like"/>
    <property type="match status" value="1"/>
</dbReference>
<keyword evidence="6" id="KW-0206">Cytoskeleton</keyword>
<dbReference type="GO" id="GO:0051016">
    <property type="term" value="P:barbed-end actin filament capping"/>
    <property type="evidence" value="ECO:0007669"/>
    <property type="project" value="TreeGrafter"/>
</dbReference>
<dbReference type="PROSITE" id="PS51263">
    <property type="entry name" value="ADF_H"/>
    <property type="match status" value="1"/>
</dbReference>
<evidence type="ECO:0000256" key="3">
    <source>
        <dbReference type="ARBA" id="ARBA00022490"/>
    </source>
</evidence>
<dbReference type="OrthoDB" id="10006997at2759"/>
<dbReference type="InterPro" id="IPR002108">
    <property type="entry name" value="ADF-H"/>
</dbReference>
<accession>A0A409VZ19</accession>
<evidence type="ECO:0000256" key="2">
    <source>
        <dbReference type="ARBA" id="ARBA00009557"/>
    </source>
</evidence>
<dbReference type="SUPFAM" id="SSF55753">
    <property type="entry name" value="Actin depolymerizing proteins"/>
    <property type="match status" value="2"/>
</dbReference>
<gene>
    <name evidence="10" type="ORF">CVT26_011262</name>
</gene>
<evidence type="ECO:0000256" key="4">
    <source>
        <dbReference type="ARBA" id="ARBA00022737"/>
    </source>
</evidence>
<evidence type="ECO:0000313" key="11">
    <source>
        <dbReference type="Proteomes" id="UP000284706"/>
    </source>
</evidence>
<dbReference type="Pfam" id="PF00241">
    <property type="entry name" value="Cofilin_ADF"/>
    <property type="match status" value="1"/>
</dbReference>
<evidence type="ECO:0000256" key="8">
    <source>
        <dbReference type="SAM" id="MobiDB-lite"/>
    </source>
</evidence>
<dbReference type="STRING" id="231916.A0A409VZ19"/>
<feature type="domain" description="ADF-H" evidence="9">
    <location>
        <begin position="5"/>
        <end position="138"/>
    </location>
</feature>
<dbReference type="EMBL" id="NHYE01005500">
    <property type="protein sequence ID" value="PPQ71495.1"/>
    <property type="molecule type" value="Genomic_DNA"/>
</dbReference>
<name>A0A409VZ19_9AGAR</name>
<comment type="similarity">
    <text evidence="2">Belongs to the actin-binding proteins ADF family. Twinfilin subfamily.</text>
</comment>
<dbReference type="GO" id="GO:0051015">
    <property type="term" value="F:actin filament binding"/>
    <property type="evidence" value="ECO:0007669"/>
    <property type="project" value="TreeGrafter"/>
</dbReference>
<evidence type="ECO:0000256" key="7">
    <source>
        <dbReference type="ARBA" id="ARBA00038532"/>
    </source>
</evidence>
<dbReference type="GO" id="GO:0003785">
    <property type="term" value="F:actin monomer binding"/>
    <property type="evidence" value="ECO:0007669"/>
    <property type="project" value="TreeGrafter"/>
</dbReference>
<evidence type="ECO:0000259" key="9">
    <source>
        <dbReference type="PROSITE" id="PS51263"/>
    </source>
</evidence>
<evidence type="ECO:0000256" key="5">
    <source>
        <dbReference type="ARBA" id="ARBA00023203"/>
    </source>
</evidence>
<keyword evidence="5" id="KW-0009">Actin-binding</keyword>
<keyword evidence="4" id="KW-0677">Repeat</keyword>
<feature type="region of interest" description="Disordered" evidence="8">
    <location>
        <begin position="300"/>
        <end position="324"/>
    </location>
</feature>
<proteinExistence type="inferred from homology"/>
<keyword evidence="11" id="KW-1185">Reference proteome</keyword>
<dbReference type="AlphaFoldDB" id="A0A409VZ19"/>
<evidence type="ECO:0000256" key="6">
    <source>
        <dbReference type="ARBA" id="ARBA00023212"/>
    </source>
</evidence>
<organism evidence="10 11">
    <name type="scientific">Gymnopilus dilepis</name>
    <dbReference type="NCBI Taxonomy" id="231916"/>
    <lineage>
        <taxon>Eukaryota</taxon>
        <taxon>Fungi</taxon>
        <taxon>Dikarya</taxon>
        <taxon>Basidiomycota</taxon>
        <taxon>Agaricomycotina</taxon>
        <taxon>Agaricomycetes</taxon>
        <taxon>Agaricomycetidae</taxon>
        <taxon>Agaricales</taxon>
        <taxon>Agaricineae</taxon>
        <taxon>Hymenogastraceae</taxon>
        <taxon>Gymnopilus</taxon>
    </lineage>
</organism>
<dbReference type="SMART" id="SM00102">
    <property type="entry name" value="ADF"/>
    <property type="match status" value="1"/>
</dbReference>
<dbReference type="GO" id="GO:0005884">
    <property type="term" value="C:actin filament"/>
    <property type="evidence" value="ECO:0007669"/>
    <property type="project" value="TreeGrafter"/>
</dbReference>
<dbReference type="PANTHER" id="PTHR13759">
    <property type="entry name" value="TWINFILIN"/>
    <property type="match status" value="1"/>
</dbReference>
<dbReference type="GO" id="GO:0030042">
    <property type="term" value="P:actin filament depolymerization"/>
    <property type="evidence" value="ECO:0007669"/>
    <property type="project" value="TreeGrafter"/>
</dbReference>
<dbReference type="Gene3D" id="3.40.20.10">
    <property type="entry name" value="Severin"/>
    <property type="match status" value="2"/>
</dbReference>
<comment type="caution">
    <text evidence="10">The sequence shown here is derived from an EMBL/GenBank/DDBJ whole genome shotgun (WGS) entry which is preliminary data.</text>
</comment>
<dbReference type="GO" id="GO:0005737">
    <property type="term" value="C:cytoplasm"/>
    <property type="evidence" value="ECO:0007669"/>
    <property type="project" value="TreeGrafter"/>
</dbReference>
<dbReference type="FunFam" id="3.40.20.10:FF:000042">
    <property type="entry name" value="Actin depolymerizing protein"/>
    <property type="match status" value="1"/>
</dbReference>
<dbReference type="PANTHER" id="PTHR13759:SF1">
    <property type="entry name" value="TWINFILIN"/>
    <property type="match status" value="1"/>
</dbReference>
<comment type="subunit">
    <text evidence="7">Interacts with G-actin; ADP-actin form.</text>
</comment>
<evidence type="ECO:0000313" key="10">
    <source>
        <dbReference type="EMBL" id="PPQ71495.1"/>
    </source>
</evidence>
<evidence type="ECO:0000256" key="1">
    <source>
        <dbReference type="ARBA" id="ARBA00004245"/>
    </source>
</evidence>
<keyword evidence="3" id="KW-0963">Cytoplasm</keyword>
<dbReference type="InterPro" id="IPR029006">
    <property type="entry name" value="ADF-H/Gelsolin-like_dom_sf"/>
</dbReference>
<dbReference type="InterPro" id="IPR028458">
    <property type="entry name" value="Twinfilin"/>
</dbReference>
<reference evidence="10 11" key="1">
    <citation type="journal article" date="2018" name="Evol. Lett.">
        <title>Horizontal gene cluster transfer increased hallucinogenic mushroom diversity.</title>
        <authorList>
            <person name="Reynolds H.T."/>
            <person name="Vijayakumar V."/>
            <person name="Gluck-Thaler E."/>
            <person name="Korotkin H.B."/>
            <person name="Matheny P.B."/>
            <person name="Slot J.C."/>
        </authorList>
    </citation>
    <scope>NUCLEOTIDE SEQUENCE [LARGE SCALE GENOMIC DNA]</scope>
    <source>
        <strain evidence="10 11">SRW20</strain>
    </source>
</reference>
<dbReference type="Proteomes" id="UP000284706">
    <property type="component" value="Unassembled WGS sequence"/>
</dbReference>
<comment type="subcellular location">
    <subcellularLocation>
        <location evidence="1">Cytoplasm</location>
        <location evidence="1">Cytoskeleton</location>
    </subcellularLocation>
</comment>
<sequence length="324" mass="35351">MSASSGIIASSELTAAFADAVQSGSIRFIKVSIRNESLVHDLSIQINASFEDDLQHLQGDDVLLPDTPAYILARLDPPSSDWLAINYVPDAAQVREKMLYASTRFSLLKSLGSTLFTDTIFATSKNDLTREAYASHVRHSTAPNPLSKREQEIADLRASESRAASYEGSRARVNHIGAGISFNWSSQAENAVAELVENSEKNLLVLSVEPKTETLDQYFFGNTEAESLGAALPVSEPCYALFARQCDVNKREIGSSATYESVKSILTRLSPTASISPRKIETSDPAELNNAFLDRELDTTHLPQSSVVQASKGFAKPKGPPRRR</sequence>
<dbReference type="InParanoid" id="A0A409VZ19"/>
<protein>
    <recommendedName>
        <fullName evidence="9">ADF-H domain-containing protein</fullName>
    </recommendedName>
</protein>